<feature type="compositionally biased region" description="Polar residues" evidence="1">
    <location>
        <begin position="1071"/>
        <end position="1099"/>
    </location>
</feature>
<feature type="region of interest" description="Disordered" evidence="1">
    <location>
        <begin position="1863"/>
        <end position="1898"/>
    </location>
</feature>
<feature type="compositionally biased region" description="Basic and acidic residues" evidence="1">
    <location>
        <begin position="259"/>
        <end position="312"/>
    </location>
</feature>
<dbReference type="Proteomes" id="UP000747542">
    <property type="component" value="Unassembled WGS sequence"/>
</dbReference>
<feature type="compositionally biased region" description="Polar residues" evidence="1">
    <location>
        <begin position="1872"/>
        <end position="1882"/>
    </location>
</feature>
<feature type="compositionally biased region" description="Polar residues" evidence="1">
    <location>
        <begin position="1496"/>
        <end position="1511"/>
    </location>
</feature>
<keyword evidence="4" id="KW-1185">Reference proteome</keyword>
<feature type="compositionally biased region" description="Basic and acidic residues" evidence="1">
    <location>
        <begin position="1587"/>
        <end position="1611"/>
    </location>
</feature>
<feature type="region of interest" description="Disordered" evidence="1">
    <location>
        <begin position="737"/>
        <end position="1099"/>
    </location>
</feature>
<keyword evidence="3" id="KW-0396">Initiation factor</keyword>
<feature type="compositionally biased region" description="Polar residues" evidence="1">
    <location>
        <begin position="931"/>
        <end position="948"/>
    </location>
</feature>
<feature type="compositionally biased region" description="Basic and acidic residues" evidence="1">
    <location>
        <begin position="1193"/>
        <end position="1211"/>
    </location>
</feature>
<reference evidence="3" key="1">
    <citation type="journal article" date="2021" name="Sci. Adv.">
        <title>The American lobster genome reveals insights on longevity, neural, and immune adaptations.</title>
        <authorList>
            <person name="Polinski J.M."/>
            <person name="Zimin A.V."/>
            <person name="Clark K.F."/>
            <person name="Kohn A.B."/>
            <person name="Sadowski N."/>
            <person name="Timp W."/>
            <person name="Ptitsyn A."/>
            <person name="Khanna P."/>
            <person name="Romanova D.Y."/>
            <person name="Williams P."/>
            <person name="Greenwood S.J."/>
            <person name="Moroz L.L."/>
            <person name="Walt D.R."/>
            <person name="Bodnar A.G."/>
        </authorList>
    </citation>
    <scope>NUCLEOTIDE SEQUENCE</scope>
    <source>
        <strain evidence="3">GMGI-L3</strain>
    </source>
</reference>
<feature type="region of interest" description="Disordered" evidence="1">
    <location>
        <begin position="1284"/>
        <end position="1329"/>
    </location>
</feature>
<evidence type="ECO:0000256" key="1">
    <source>
        <dbReference type="SAM" id="MobiDB-lite"/>
    </source>
</evidence>
<protein>
    <submittedName>
        <fullName evidence="3">Eukaryotic translation initiation factor 3 subunit A-like 3</fullName>
    </submittedName>
</protein>
<feature type="compositionally biased region" description="Polar residues" evidence="1">
    <location>
        <begin position="876"/>
        <end position="885"/>
    </location>
</feature>
<dbReference type="GO" id="GO:0003743">
    <property type="term" value="F:translation initiation factor activity"/>
    <property type="evidence" value="ECO:0007669"/>
    <property type="project" value="UniProtKB-KW"/>
</dbReference>
<feature type="compositionally biased region" description="Pro residues" evidence="1">
    <location>
        <begin position="1312"/>
        <end position="1329"/>
    </location>
</feature>
<gene>
    <name evidence="3" type="primary">Eif3a-L3</name>
    <name evidence="3" type="ORF">Hamer_G019494</name>
</gene>
<feature type="compositionally biased region" description="Basic and acidic residues" evidence="1">
    <location>
        <begin position="237"/>
        <end position="248"/>
    </location>
</feature>
<feature type="compositionally biased region" description="Basic and acidic residues" evidence="1">
    <location>
        <begin position="166"/>
        <end position="181"/>
    </location>
</feature>
<name>A0A8J5JIZ3_HOMAM</name>
<feature type="compositionally biased region" description="Low complexity" evidence="1">
    <location>
        <begin position="590"/>
        <end position="600"/>
    </location>
</feature>
<feature type="compositionally biased region" description="Basic and acidic residues" evidence="1">
    <location>
        <begin position="655"/>
        <end position="669"/>
    </location>
</feature>
<feature type="compositionally biased region" description="Polar residues" evidence="1">
    <location>
        <begin position="1720"/>
        <end position="1750"/>
    </location>
</feature>
<feature type="compositionally biased region" description="Polar residues" evidence="1">
    <location>
        <begin position="850"/>
        <end position="862"/>
    </location>
</feature>
<feature type="compositionally biased region" description="Basic and acidic residues" evidence="1">
    <location>
        <begin position="496"/>
        <end position="505"/>
    </location>
</feature>
<feature type="compositionally biased region" description="Polar residues" evidence="1">
    <location>
        <begin position="902"/>
        <end position="917"/>
    </location>
</feature>
<feature type="region of interest" description="Disordered" evidence="1">
    <location>
        <begin position="2033"/>
        <end position="2112"/>
    </location>
</feature>
<feature type="compositionally biased region" description="Polar residues" evidence="1">
    <location>
        <begin position="184"/>
        <end position="211"/>
    </location>
</feature>
<feature type="compositionally biased region" description="Polar residues" evidence="1">
    <location>
        <begin position="59"/>
        <end position="88"/>
    </location>
</feature>
<feature type="compositionally biased region" description="Acidic residues" evidence="1">
    <location>
        <begin position="1989"/>
        <end position="1998"/>
    </location>
</feature>
<feature type="compositionally biased region" description="Basic and acidic residues" evidence="1">
    <location>
        <begin position="1708"/>
        <end position="1719"/>
    </location>
</feature>
<feature type="compositionally biased region" description="Low complexity" evidence="1">
    <location>
        <begin position="1442"/>
        <end position="1452"/>
    </location>
</feature>
<feature type="compositionally biased region" description="Basic and acidic residues" evidence="1">
    <location>
        <begin position="768"/>
        <end position="797"/>
    </location>
</feature>
<feature type="compositionally biased region" description="Polar residues" evidence="1">
    <location>
        <begin position="1287"/>
        <end position="1305"/>
    </location>
</feature>
<feature type="compositionally biased region" description="Basic and acidic residues" evidence="1">
    <location>
        <begin position="47"/>
        <end position="58"/>
    </location>
</feature>
<evidence type="ECO:0000313" key="4">
    <source>
        <dbReference type="Proteomes" id="UP000747542"/>
    </source>
</evidence>
<comment type="caution">
    <text evidence="3">The sequence shown here is derived from an EMBL/GenBank/DDBJ whole genome shotgun (WGS) entry which is preliminary data.</text>
</comment>
<feature type="compositionally biased region" description="Polar residues" evidence="1">
    <location>
        <begin position="1573"/>
        <end position="1586"/>
    </location>
</feature>
<feature type="region of interest" description="Disordered" evidence="1">
    <location>
        <begin position="552"/>
        <end position="606"/>
    </location>
</feature>
<feature type="compositionally biased region" description="Pro residues" evidence="1">
    <location>
        <begin position="1625"/>
        <end position="1637"/>
    </location>
</feature>
<feature type="region of interest" description="Disordered" evidence="1">
    <location>
        <begin position="107"/>
        <end position="313"/>
    </location>
</feature>
<feature type="compositionally biased region" description="Polar residues" evidence="1">
    <location>
        <begin position="218"/>
        <end position="228"/>
    </location>
</feature>
<dbReference type="EMBL" id="JAHLQT010035076">
    <property type="protein sequence ID" value="KAG7158475.1"/>
    <property type="molecule type" value="Genomic_DNA"/>
</dbReference>
<feature type="compositionally biased region" description="Low complexity" evidence="1">
    <location>
        <begin position="1831"/>
        <end position="1840"/>
    </location>
</feature>
<feature type="region of interest" description="Disordered" evidence="1">
    <location>
        <begin position="1421"/>
        <end position="1515"/>
    </location>
</feature>
<feature type="chain" id="PRO_5035302026" evidence="2">
    <location>
        <begin position="22"/>
        <end position="2112"/>
    </location>
</feature>
<feature type="compositionally biased region" description="Polar residues" evidence="1">
    <location>
        <begin position="1006"/>
        <end position="1038"/>
    </location>
</feature>
<feature type="compositionally biased region" description="Basic and acidic residues" evidence="1">
    <location>
        <begin position="514"/>
        <end position="526"/>
    </location>
</feature>
<evidence type="ECO:0000313" key="3">
    <source>
        <dbReference type="EMBL" id="KAG7158475.1"/>
    </source>
</evidence>
<feature type="signal peptide" evidence="2">
    <location>
        <begin position="1"/>
        <end position="21"/>
    </location>
</feature>
<feature type="compositionally biased region" description="Polar residues" evidence="1">
    <location>
        <begin position="798"/>
        <end position="824"/>
    </location>
</feature>
<feature type="region of interest" description="Disordered" evidence="1">
    <location>
        <begin position="47"/>
        <end position="91"/>
    </location>
</feature>
<feature type="compositionally biased region" description="Basic and acidic residues" evidence="1">
    <location>
        <begin position="737"/>
        <end position="753"/>
    </location>
</feature>
<organism evidence="3 4">
    <name type="scientific">Homarus americanus</name>
    <name type="common">American lobster</name>
    <dbReference type="NCBI Taxonomy" id="6706"/>
    <lineage>
        <taxon>Eukaryota</taxon>
        <taxon>Metazoa</taxon>
        <taxon>Ecdysozoa</taxon>
        <taxon>Arthropoda</taxon>
        <taxon>Crustacea</taxon>
        <taxon>Multicrustacea</taxon>
        <taxon>Malacostraca</taxon>
        <taxon>Eumalacostraca</taxon>
        <taxon>Eucarida</taxon>
        <taxon>Decapoda</taxon>
        <taxon>Pleocyemata</taxon>
        <taxon>Astacidea</taxon>
        <taxon>Nephropoidea</taxon>
        <taxon>Nephropidae</taxon>
        <taxon>Homarus</taxon>
    </lineage>
</organism>
<feature type="compositionally biased region" description="Polar residues" evidence="1">
    <location>
        <begin position="1428"/>
        <end position="1438"/>
    </location>
</feature>
<feature type="compositionally biased region" description="Polar residues" evidence="1">
    <location>
        <begin position="982"/>
        <end position="997"/>
    </location>
</feature>
<accession>A0A8J5JIZ3</accession>
<feature type="region of interest" description="Disordered" evidence="1">
    <location>
        <begin position="496"/>
        <end position="526"/>
    </location>
</feature>
<feature type="compositionally biased region" description="Basic and acidic residues" evidence="1">
    <location>
        <begin position="1976"/>
        <end position="1988"/>
    </location>
</feature>
<keyword evidence="3" id="KW-0648">Protein biosynthesis</keyword>
<feature type="compositionally biased region" description="Polar residues" evidence="1">
    <location>
        <begin position="2045"/>
        <end position="2072"/>
    </location>
</feature>
<feature type="compositionally biased region" description="Polar residues" evidence="1">
    <location>
        <begin position="1819"/>
        <end position="1830"/>
    </location>
</feature>
<feature type="region of interest" description="Disordered" evidence="1">
    <location>
        <begin position="1540"/>
        <end position="1848"/>
    </location>
</feature>
<feature type="region of interest" description="Disordered" evidence="1">
    <location>
        <begin position="1959"/>
        <end position="2000"/>
    </location>
</feature>
<feature type="region of interest" description="Disordered" evidence="1">
    <location>
        <begin position="1127"/>
        <end position="1235"/>
    </location>
</feature>
<evidence type="ECO:0000256" key="2">
    <source>
        <dbReference type="SAM" id="SignalP"/>
    </source>
</evidence>
<feature type="compositionally biased region" description="Polar residues" evidence="1">
    <location>
        <begin position="1480"/>
        <end position="1489"/>
    </location>
</feature>
<keyword evidence="2" id="KW-0732">Signal</keyword>
<feature type="compositionally biased region" description="Polar residues" evidence="1">
    <location>
        <begin position="1553"/>
        <end position="1564"/>
    </location>
</feature>
<sequence>MAGEKVFAAVYLLLQVLSVHANLKFGDRIRHDTARVKVGDADSFNRLLERGEGNRNENTEVPSSSGGDNYTNNILGSISPTGNSSTKDVNTDSRKFGLEVKGSVLPVPQLSESGSRPTDIFTRFERRQRKTRPTVQAARGNRRDLPPSLYRRNGTVTRKIGSNSSLDHHHSSDSQTKRFADSLRYTTITSLPPRTPTVRSRVNSDALTTDQHPVKDTATVTDNIQRNVFGSLKHHSDKNTHTRREQGRISHPLEATDDLPVKDHRRPEVQRQERKPIDNEHAAGTRKSNSENGRRQEGEGQQIHDTETDKSTARAVVEYKVPFRSESAIKQLNFKSDNTNNAQVTIGEDEQHKLSTFTSPKQIEAYTKDTKTTIQRGKPFVSVQLAPLLTPRPAVRDPGGEEGTNRVTGEKSNGPYKLEFDTSKFVTTVGPLATHRIENLPLNTTALLTDELTNREYKVYQPFTLPSAPTSESPLVNTAHDVPLPLANELKRSIKENKNKQHGRENFVVQQDGPRQDDHSQLHHYLQDRKFTRNAYENRLKDERIHQHIFESTQDIIEMSSPKDGRTARPTSGEGGGGGGDTAQEETHPSTESPPWTPSSDLIPGTDIAVAPSAHQHRLLPFVTPHPSTNIPRKGADGGDGPQGARNSESDAEEDKTPLNREYLLDRGPPRFAGQNPTPVLQGRENLPDEGDNVYHAGSPQESGGDPTKARELGKGNVPGEKVGQFFNSFDRFLSEHGITDENFGKTRREESPPRGAPSGGHFGETVEDLRIIEQNKHKEIQRNNLPHRETQFKGHQDGSQIIQLQSNYRYQQKDQLSQGHSVHQSNQRQQHTQNPQQHNQLNQIPQTQHSPRGQSPPSAHNIQPFDERLPKNFRNPESSLNFHLSQPRGVPLNQGPPHDTLPNQSPPQGARSNQGPQHGARPNQGPPQGIQLNQGPLQGARPNQGQPQGIYPNQGPLQGAPLNQVSPQGARPNQGPPQDIHLNQGSLQGVDPNQGSPHGGRPNQGPLQSTHLNQGPLQGARPNQGQPQGIHPNQGQPQGIHPNQGPLQGAPLNQVSPQGARPNQGPPQGINLNQGSLQGVEPNQGSPHGVRSNQGSSQRSQIIQLLPLSVRLNQVVPQGLRFPQGQSQNSLLYKGPPQGVPSHQDLRLNQVPHSRGPEKDSPQEQAHPNKIPQDEPNLRQHSSSLSHQAGESLHKNHEEVSGHGKEDSRITNHRPLPPPLPAFDNERIHGDDFPFPPFLKSPLSLSQEIKTPSPSLESESYALSLKEEIPFFYDLKLPAPLHTTPKESTISPGQTVSQEGQLSKPSLTTPVIPPIPPPYDPPTEPSSVIVPPPTPTPDRFPSPPASTNILHTRERPGDNVIRDTRNLPEEFTKGSSAIIPNTNGRDPRRVSETVIEKRPFIDLNDFQGLIAYELQDKPRDLLPANERPNNLPVQQQRVDQHQSTTSQRQSSGPVLSSTTVPHQRPPPQPALPVVSPFPSNTSPQSPSLSVGGRTQGTQPLTPSGINQRSVPPSDIVINGTPLTFTKADVKHSHVQITTPSGKVTALPPGNRQHFNQGNVNNNLPAAFHNNRQRPTAQGNRGTQVNKDNRRPQGNQDIRRPTGNHDNRQPLRGEGNQRPIFLSPNRPPVTPLSPPSRFPVVQGNRRPPGAAEGQRIINHRPLPPRQPLRHPDDRLRPPPPRFGNQQNHDQRVTQPQDETDDASRQNLRHAETRENENIIEHTSSGGSFSGNHQSQSGTTPHNFQQFNLLPNTHPPHHSGPIFNDGRPPSLPPPPPQLRPLPHRPPPSTPTRPHPFGNSHPPRPPHQRHPQFLPHERKPNNFQLQPTQIQQPRPSLPRLPRGNLHPRPHQDAIDFIQLPHITTSLGPPHGGTNKPSFKSSPYQENFVEPPRSPSARGVRFPSGNEIEKDFRPMHEVSQPLPVPSSLEEPQVSESHAKLMRNMRFGVNGEPLDVWIPITTKGGGGSESSGSTFRGHPGLHDAQHDAHTNEDYNDYDDNDNNVDFQRFQSKQLDTAEFNLPLDEVVEETRLIEQNAPQHPTPNPATVPHSQVPSPNHITITRLQPTSLNPTTAPHSQDAPPTPTLRHTSAPNLHKGPRFSIIDFPGTDTVSSAHS</sequence>
<feature type="compositionally biased region" description="Polar residues" evidence="1">
    <location>
        <begin position="1683"/>
        <end position="1696"/>
    </location>
</feature>
<feature type="region of interest" description="Disordered" evidence="1">
    <location>
        <begin position="621"/>
        <end position="723"/>
    </location>
</feature>
<proteinExistence type="predicted"/>
<feature type="compositionally biased region" description="Low complexity" evidence="1">
    <location>
        <begin position="825"/>
        <end position="849"/>
    </location>
</feature>
<feature type="compositionally biased region" description="Pro residues" evidence="1">
    <location>
        <begin position="1768"/>
        <end position="1792"/>
    </location>
</feature>
<feature type="compositionally biased region" description="Polar residues" evidence="1">
    <location>
        <begin position="1180"/>
        <end position="1190"/>
    </location>
</feature>
<feature type="region of interest" description="Disordered" evidence="1">
    <location>
        <begin position="391"/>
        <end position="415"/>
    </location>
</feature>